<proteinExistence type="predicted"/>
<protein>
    <submittedName>
        <fullName evidence="1">Uncharacterized protein</fullName>
    </submittedName>
</protein>
<reference evidence="1" key="1">
    <citation type="journal article" date="2020" name="Cell">
        <title>Large-Scale Comparative Analyses of Tick Genomes Elucidate Their Genetic Diversity and Vector Capacities.</title>
        <authorList>
            <consortium name="Tick Genome and Microbiome Consortium (TIGMIC)"/>
            <person name="Jia N."/>
            <person name="Wang J."/>
            <person name="Shi W."/>
            <person name="Du L."/>
            <person name="Sun Y."/>
            <person name="Zhan W."/>
            <person name="Jiang J.F."/>
            <person name="Wang Q."/>
            <person name="Zhang B."/>
            <person name="Ji P."/>
            <person name="Bell-Sakyi L."/>
            <person name="Cui X.M."/>
            <person name="Yuan T.T."/>
            <person name="Jiang B.G."/>
            <person name="Yang W.F."/>
            <person name="Lam T.T."/>
            <person name="Chang Q.C."/>
            <person name="Ding S.J."/>
            <person name="Wang X.J."/>
            <person name="Zhu J.G."/>
            <person name="Ruan X.D."/>
            <person name="Zhao L."/>
            <person name="Wei J.T."/>
            <person name="Ye R.Z."/>
            <person name="Que T.C."/>
            <person name="Du C.H."/>
            <person name="Zhou Y.H."/>
            <person name="Cheng J.X."/>
            <person name="Dai P.F."/>
            <person name="Guo W.B."/>
            <person name="Han X.H."/>
            <person name="Huang E.J."/>
            <person name="Li L.F."/>
            <person name="Wei W."/>
            <person name="Gao Y.C."/>
            <person name="Liu J.Z."/>
            <person name="Shao H.Z."/>
            <person name="Wang X."/>
            <person name="Wang C.C."/>
            <person name="Yang T.C."/>
            <person name="Huo Q.B."/>
            <person name="Li W."/>
            <person name="Chen H.Y."/>
            <person name="Chen S.E."/>
            <person name="Zhou L.G."/>
            <person name="Ni X.B."/>
            <person name="Tian J.H."/>
            <person name="Sheng Y."/>
            <person name="Liu T."/>
            <person name="Pan Y.S."/>
            <person name="Xia L.Y."/>
            <person name="Li J."/>
            <person name="Zhao F."/>
            <person name="Cao W.C."/>
        </authorList>
    </citation>
    <scope>NUCLEOTIDE SEQUENCE</scope>
    <source>
        <strain evidence="1">Rsan-2018</strain>
    </source>
</reference>
<comment type="caution">
    <text evidence="1">The sequence shown here is derived from an EMBL/GenBank/DDBJ whole genome shotgun (WGS) entry which is preliminary data.</text>
</comment>
<reference evidence="1" key="2">
    <citation type="submission" date="2021-09" db="EMBL/GenBank/DDBJ databases">
        <authorList>
            <person name="Jia N."/>
            <person name="Wang J."/>
            <person name="Shi W."/>
            <person name="Du L."/>
            <person name="Sun Y."/>
            <person name="Zhan W."/>
            <person name="Jiang J."/>
            <person name="Wang Q."/>
            <person name="Zhang B."/>
            <person name="Ji P."/>
            <person name="Sakyi L.B."/>
            <person name="Cui X."/>
            <person name="Yuan T."/>
            <person name="Jiang B."/>
            <person name="Yang W."/>
            <person name="Lam T.T.-Y."/>
            <person name="Chang Q."/>
            <person name="Ding S."/>
            <person name="Wang X."/>
            <person name="Zhu J."/>
            <person name="Ruan X."/>
            <person name="Zhao L."/>
            <person name="Wei J."/>
            <person name="Que T."/>
            <person name="Du C."/>
            <person name="Cheng J."/>
            <person name="Dai P."/>
            <person name="Han X."/>
            <person name="Huang E."/>
            <person name="Gao Y."/>
            <person name="Liu J."/>
            <person name="Shao H."/>
            <person name="Ye R."/>
            <person name="Li L."/>
            <person name="Wei W."/>
            <person name="Wang X."/>
            <person name="Wang C."/>
            <person name="Huo Q."/>
            <person name="Li W."/>
            <person name="Guo W."/>
            <person name="Chen H."/>
            <person name="Chen S."/>
            <person name="Zhou L."/>
            <person name="Zhou L."/>
            <person name="Ni X."/>
            <person name="Tian J."/>
            <person name="Zhou Y."/>
            <person name="Sheng Y."/>
            <person name="Liu T."/>
            <person name="Pan Y."/>
            <person name="Xia L."/>
            <person name="Li J."/>
            <person name="Zhao F."/>
            <person name="Cao W."/>
        </authorList>
    </citation>
    <scope>NUCLEOTIDE SEQUENCE</scope>
    <source>
        <strain evidence="1">Rsan-2018</strain>
        <tissue evidence="1">Larvae</tissue>
    </source>
</reference>
<dbReference type="AlphaFoldDB" id="A0A9D4Q8N3"/>
<sequence>MSPEGGHARLVVAGKRGLMPLPELGERTTVPGLPEVKLAVDVIKDNFLGGRVRPLLDDGTPAVSSDGSKESVRIQEFPHYPRGLERFLDDSDYHKRVLFLRGCRWYITD</sequence>
<organism evidence="1 2">
    <name type="scientific">Rhipicephalus sanguineus</name>
    <name type="common">Brown dog tick</name>
    <name type="synonym">Ixodes sanguineus</name>
    <dbReference type="NCBI Taxonomy" id="34632"/>
    <lineage>
        <taxon>Eukaryota</taxon>
        <taxon>Metazoa</taxon>
        <taxon>Ecdysozoa</taxon>
        <taxon>Arthropoda</taxon>
        <taxon>Chelicerata</taxon>
        <taxon>Arachnida</taxon>
        <taxon>Acari</taxon>
        <taxon>Parasitiformes</taxon>
        <taxon>Ixodida</taxon>
        <taxon>Ixodoidea</taxon>
        <taxon>Ixodidae</taxon>
        <taxon>Rhipicephalinae</taxon>
        <taxon>Rhipicephalus</taxon>
        <taxon>Rhipicephalus</taxon>
    </lineage>
</organism>
<keyword evidence="2" id="KW-1185">Reference proteome</keyword>
<gene>
    <name evidence="1" type="ORF">HPB52_002210</name>
</gene>
<dbReference type="EMBL" id="JABSTV010001247">
    <property type="protein sequence ID" value="KAH7971692.1"/>
    <property type="molecule type" value="Genomic_DNA"/>
</dbReference>
<evidence type="ECO:0000313" key="1">
    <source>
        <dbReference type="EMBL" id="KAH7971692.1"/>
    </source>
</evidence>
<accession>A0A9D4Q8N3</accession>
<dbReference type="Proteomes" id="UP000821837">
    <property type="component" value="Chromosome 11"/>
</dbReference>
<name>A0A9D4Q8N3_RHISA</name>
<evidence type="ECO:0000313" key="2">
    <source>
        <dbReference type="Proteomes" id="UP000821837"/>
    </source>
</evidence>